<evidence type="ECO:0000256" key="13">
    <source>
        <dbReference type="ARBA" id="ARBA00023273"/>
    </source>
</evidence>
<feature type="transmembrane region" description="Helical" evidence="22">
    <location>
        <begin position="16"/>
        <end position="38"/>
    </location>
</feature>
<comment type="subcellular location">
    <subcellularLocation>
        <location evidence="15">Cell projection</location>
        <location evidence="15">Cilium</location>
        <location evidence="15">Flagellum membrane</location>
        <topology evidence="15">Multi-pass membrane protein</topology>
    </subcellularLocation>
</comment>
<keyword evidence="25" id="KW-1185">Reference proteome</keyword>
<evidence type="ECO:0000256" key="20">
    <source>
        <dbReference type="ARBA" id="ARBA00083897"/>
    </source>
</evidence>
<feature type="domain" description="Ion transport" evidence="23">
    <location>
        <begin position="549"/>
        <end position="662"/>
    </location>
</feature>
<keyword evidence="2" id="KW-0813">Transport</keyword>
<evidence type="ECO:0000256" key="19">
    <source>
        <dbReference type="ARBA" id="ARBA00077858"/>
    </source>
</evidence>
<keyword evidence="5 22" id="KW-0812">Transmembrane</keyword>
<comment type="similarity">
    <text evidence="1">Belongs to the monovalent cation:proton antiporter 1 (CPA1) transporter (TC 2.A.36) family.</text>
</comment>
<evidence type="ECO:0000256" key="8">
    <source>
        <dbReference type="ARBA" id="ARBA00023053"/>
    </source>
</evidence>
<dbReference type="InterPro" id="IPR005821">
    <property type="entry name" value="Ion_trans_dom"/>
</dbReference>
<gene>
    <name evidence="26" type="primary">LOC129323476</name>
</gene>
<evidence type="ECO:0000256" key="15">
    <source>
        <dbReference type="ARBA" id="ARBA00060429"/>
    </source>
</evidence>
<evidence type="ECO:0000256" key="3">
    <source>
        <dbReference type="ARBA" id="ARBA00022449"/>
    </source>
</evidence>
<evidence type="ECO:0000256" key="5">
    <source>
        <dbReference type="ARBA" id="ARBA00022692"/>
    </source>
</evidence>
<dbReference type="InterPro" id="IPR027359">
    <property type="entry name" value="Volt_channel_dom_sf"/>
</dbReference>
<dbReference type="Pfam" id="PF00520">
    <property type="entry name" value="Ion_trans"/>
    <property type="match status" value="1"/>
</dbReference>
<evidence type="ECO:0000256" key="12">
    <source>
        <dbReference type="ARBA" id="ARBA00023201"/>
    </source>
</evidence>
<dbReference type="CDD" id="cd00038">
    <property type="entry name" value="CAP_ED"/>
    <property type="match status" value="1"/>
</dbReference>
<feature type="transmembrane region" description="Helical" evidence="22">
    <location>
        <begin position="180"/>
        <end position="207"/>
    </location>
</feature>
<feature type="transmembrane region" description="Helical" evidence="22">
    <location>
        <begin position="227"/>
        <end position="247"/>
    </location>
</feature>
<evidence type="ECO:0000256" key="22">
    <source>
        <dbReference type="SAM" id="Phobius"/>
    </source>
</evidence>
<keyword evidence="8" id="KW-0915">Sodium</keyword>
<keyword evidence="6" id="KW-0282">Flagellum</keyword>
<keyword evidence="12" id="KW-0739">Sodium transport</keyword>
<dbReference type="FunFam" id="1.20.120.350:FF:000050">
    <property type="entry name" value="Solute carrier family 9 member C1"/>
    <property type="match status" value="1"/>
</dbReference>
<evidence type="ECO:0000256" key="21">
    <source>
        <dbReference type="SAM" id="MobiDB-lite"/>
    </source>
</evidence>
<evidence type="ECO:0000256" key="10">
    <source>
        <dbReference type="ARBA" id="ARBA00023069"/>
    </source>
</evidence>
<evidence type="ECO:0000256" key="2">
    <source>
        <dbReference type="ARBA" id="ARBA00022448"/>
    </source>
</evidence>
<keyword evidence="13" id="KW-0966">Cell projection</keyword>
<dbReference type="InterPro" id="IPR018490">
    <property type="entry name" value="cNMP-bd_dom_sf"/>
</dbReference>
<name>A0AA97KPD7_EUBMA</name>
<evidence type="ECO:0000256" key="1">
    <source>
        <dbReference type="ARBA" id="ARBA00007367"/>
    </source>
</evidence>
<evidence type="ECO:0000313" key="26">
    <source>
        <dbReference type="RefSeq" id="XP_054825991.1"/>
    </source>
</evidence>
<evidence type="ECO:0000256" key="18">
    <source>
        <dbReference type="ARBA" id="ARBA00077734"/>
    </source>
</evidence>
<dbReference type="SUPFAM" id="SSF51206">
    <property type="entry name" value="cAMP-binding domain-like"/>
    <property type="match status" value="1"/>
</dbReference>
<dbReference type="AlphaFoldDB" id="A0AA97KPD7"/>
<dbReference type="PANTHER" id="PTHR10110:SF86">
    <property type="entry name" value="SODIUM_HYDROGEN EXCHANGER 7"/>
    <property type="match status" value="1"/>
</dbReference>
<evidence type="ECO:0000256" key="9">
    <source>
        <dbReference type="ARBA" id="ARBA00023065"/>
    </source>
</evidence>
<evidence type="ECO:0000259" key="24">
    <source>
        <dbReference type="Pfam" id="PF00999"/>
    </source>
</evidence>
<dbReference type="Gene3D" id="2.60.120.10">
    <property type="entry name" value="Jelly Rolls"/>
    <property type="match status" value="1"/>
</dbReference>
<evidence type="ECO:0000256" key="6">
    <source>
        <dbReference type="ARBA" id="ARBA00022846"/>
    </source>
</evidence>
<evidence type="ECO:0000256" key="16">
    <source>
        <dbReference type="ARBA" id="ARBA00062754"/>
    </source>
</evidence>
<dbReference type="RefSeq" id="XP_054825991.1">
    <property type="nucleotide sequence ID" value="XM_054970016.1"/>
</dbReference>
<reference evidence="26" key="1">
    <citation type="submission" date="2025-08" db="UniProtKB">
        <authorList>
            <consortium name="RefSeq"/>
        </authorList>
    </citation>
    <scope>IDENTIFICATION</scope>
    <source>
        <tissue evidence="26">Blood</tissue>
    </source>
</reference>
<evidence type="ECO:0000313" key="25">
    <source>
        <dbReference type="Proteomes" id="UP001190640"/>
    </source>
</evidence>
<dbReference type="GeneID" id="129323476"/>
<dbReference type="InterPro" id="IPR014710">
    <property type="entry name" value="RmlC-like_jellyroll"/>
</dbReference>
<comment type="subunit">
    <text evidence="16">Interacts with soluble adenylyl cyclase (sAC).</text>
</comment>
<dbReference type="Gene3D" id="6.10.140.1330">
    <property type="match status" value="1"/>
</dbReference>
<dbReference type="InterPro" id="IPR000595">
    <property type="entry name" value="cNMP-bd_dom"/>
</dbReference>
<feature type="transmembrane region" description="Helical" evidence="22">
    <location>
        <begin position="259"/>
        <end position="282"/>
    </location>
</feature>
<dbReference type="GO" id="GO:0005216">
    <property type="term" value="F:monoatomic ion channel activity"/>
    <property type="evidence" value="ECO:0007669"/>
    <property type="project" value="InterPro"/>
</dbReference>
<dbReference type="Proteomes" id="UP001190640">
    <property type="component" value="Chromosome 2"/>
</dbReference>
<dbReference type="PANTHER" id="PTHR10110">
    <property type="entry name" value="SODIUM/HYDROGEN EXCHANGER"/>
    <property type="match status" value="1"/>
</dbReference>
<evidence type="ECO:0000256" key="14">
    <source>
        <dbReference type="ARBA" id="ARBA00054906"/>
    </source>
</evidence>
<dbReference type="GO" id="GO:0031514">
    <property type="term" value="C:motile cilium"/>
    <property type="evidence" value="ECO:0007669"/>
    <property type="project" value="UniProtKB-ARBA"/>
</dbReference>
<dbReference type="SUPFAM" id="SSF81324">
    <property type="entry name" value="Voltage-gated potassium channels"/>
    <property type="match status" value="1"/>
</dbReference>
<keyword evidence="3" id="KW-0050">Antiport</keyword>
<keyword evidence="11 22" id="KW-0472">Membrane</keyword>
<dbReference type="GO" id="GO:0015386">
    <property type="term" value="F:potassium:proton antiporter activity"/>
    <property type="evidence" value="ECO:0007669"/>
    <property type="project" value="TreeGrafter"/>
</dbReference>
<dbReference type="GO" id="GO:0005886">
    <property type="term" value="C:plasma membrane"/>
    <property type="evidence" value="ECO:0007669"/>
    <property type="project" value="TreeGrafter"/>
</dbReference>
<keyword evidence="9" id="KW-0406">Ion transport</keyword>
<dbReference type="GO" id="GO:0015385">
    <property type="term" value="F:sodium:proton antiporter activity"/>
    <property type="evidence" value="ECO:0007669"/>
    <property type="project" value="InterPro"/>
</dbReference>
<keyword evidence="4" id="KW-1003">Cell membrane</keyword>
<evidence type="ECO:0000256" key="7">
    <source>
        <dbReference type="ARBA" id="ARBA00022989"/>
    </source>
</evidence>
<dbReference type="GO" id="GO:0098719">
    <property type="term" value="P:sodium ion import across plasma membrane"/>
    <property type="evidence" value="ECO:0007669"/>
    <property type="project" value="TreeGrafter"/>
</dbReference>
<comment type="function">
    <text evidence="14">Sperm-specific solute carrier involved in intracellular pH regulation of spermatozoa. Required for sperm motility and fertility. Involved in sperm cell hyperactivation, a step needed for sperm motility which is essential late in the preparation of sperm for fertilization. Required for the expression and bicarbonate regulation of the soluble adenylyl cyclase (sAC).</text>
</comment>
<feature type="transmembrane region" description="Helical" evidence="22">
    <location>
        <begin position="150"/>
        <end position="168"/>
    </location>
</feature>
<feature type="region of interest" description="Disordered" evidence="21">
    <location>
        <begin position="1054"/>
        <end position="1077"/>
    </location>
</feature>
<organism evidence="25 26">
    <name type="scientific">Eublepharis macularius</name>
    <name type="common">Leopard gecko</name>
    <name type="synonym">Cyrtodactylus macularius</name>
    <dbReference type="NCBI Taxonomy" id="481883"/>
    <lineage>
        <taxon>Eukaryota</taxon>
        <taxon>Metazoa</taxon>
        <taxon>Chordata</taxon>
        <taxon>Craniata</taxon>
        <taxon>Vertebrata</taxon>
        <taxon>Euteleostomi</taxon>
        <taxon>Lepidosauria</taxon>
        <taxon>Squamata</taxon>
        <taxon>Bifurcata</taxon>
        <taxon>Gekkota</taxon>
        <taxon>Eublepharidae</taxon>
        <taxon>Eublepharinae</taxon>
        <taxon>Eublepharis</taxon>
    </lineage>
</organism>
<protein>
    <recommendedName>
        <fullName evidence="17">Solute carrier family 9 member C1</fullName>
    </recommendedName>
    <alternativeName>
        <fullName evidence="20">Na(+)/H(+) exchanger 10</fullName>
    </alternativeName>
    <alternativeName>
        <fullName evidence="19">Sodium/hydrogen exchanger 10</fullName>
    </alternativeName>
    <alternativeName>
        <fullName evidence="18">Sperm-specific Na(+)/H(+) exchanger</fullName>
    </alternativeName>
</protein>
<evidence type="ECO:0000256" key="17">
    <source>
        <dbReference type="ARBA" id="ARBA00072794"/>
    </source>
</evidence>
<dbReference type="FunFam" id="2.60.120.10:FF:000067">
    <property type="entry name" value="Solute carrier family 9 member C1"/>
    <property type="match status" value="1"/>
</dbReference>
<feature type="domain" description="Cation/H+ exchanger transmembrane" evidence="24">
    <location>
        <begin position="12"/>
        <end position="354"/>
    </location>
</feature>
<feature type="transmembrane region" description="Helical" evidence="22">
    <location>
        <begin position="294"/>
        <end position="318"/>
    </location>
</feature>
<keyword evidence="7 22" id="KW-1133">Transmembrane helix</keyword>
<accession>A0AA97KPD7</accession>
<dbReference type="Pfam" id="PF00999">
    <property type="entry name" value="Na_H_Exchanger"/>
    <property type="match status" value="1"/>
</dbReference>
<proteinExistence type="inferred from homology"/>
<feature type="transmembrane region" description="Helical" evidence="22">
    <location>
        <begin position="45"/>
        <end position="65"/>
    </location>
</feature>
<dbReference type="Gene3D" id="1.20.120.350">
    <property type="entry name" value="Voltage-gated potassium channels. Chain C"/>
    <property type="match status" value="1"/>
</dbReference>
<dbReference type="InterPro" id="IPR006153">
    <property type="entry name" value="Cation/H_exchanger_TM"/>
</dbReference>
<sequence>MQLQEVKMLANIDPNLFLHLFTPVIIFTAAFDMDCYIFRKSFWQVLVLAIPGFLMNCAFIGVLTYKINRYGWNWDTSMLFGIILSTTDPILSVASVKNIGLSKIVISIITAESLCNDATTSILFELYIDLVKKLHKEIATEIFVKLTLKFFASVIFGFLSSRVMLFWLKHIFNDAIVEVILSFSMAYIIFFLAEWVGMSGVISVGILGLLLDPVSFSPGTDILLYKFWSMMTFLAHIMIYLITGFVIAQKTFPHVNIHILFHISTVYLTINLARALVIFALSPFLSRLGYGFNWRWGAVIIWSGMRGTFTLNMALAIARTEGLDKQQWKDMVLLHTGTTALLTLMINSTTVKKLAVNLGLCDITPAKRMAMDNTVNRIKQMMTNKFLLLKLDKYLADANWAMAEEAIRIDYPYEVSKEVSQMTGTLRCPDCDHVISTERSPQQIADIMEETRMRLLNAQIASYQKQYNTGILNQEAAQTLISAAENYIDVQGKFMNIQEVKTYWESKGILVTIKNWLMDWSYNVKEEKSKPSRNKILKMCHHTVFMDEFESTSAVITLLNITPILFHFIPEISSEFPEQLKICNYYFLSLYIIEATLKASAMGRTYLYHHWNQFDLLIVIVGIIDVIVVNVLKQVNAPYYMLKIINVFRIFRLLRILRLLKIVIPKVISLLDKQINKQLTFRYDIAKGYVQGEEDISCLIEQIAGHERVYRDLKKIFDKNKQEAMKELGLMQREYPEIVTAVKTKQAVQTVLNTAFETLKFMESGGIVNKYEGRELHQMILLKQKQLETLPPMIAPPTAEDLLGNVMWLKNDKERIHFIQRKARIICYDYGDIICEEGELPRGIHLITSGVTKLFGSAPCYGVEKELYEQRHPTGLPYTDYLVTGAIIGELNCLTKQEMEYTVTCETAVQTCFISIEDLFESFDKFLEYPSLEYNIWLKLSLDVALKTFKENLPYEDWLYKMCGHLSNMYVLDVPNHTKHDIYDGTMEYVILVHGTVQDCQLLQLFCAPCILPKTCHQVQGTAATSKLFILRTIEPMKRKDTGKFSSICQIHTGARRQDNDSDDESDIASEPSPEFLTEDSAVSPIFEVLHSEISGLVVFLIMQVMLDVTKDVWSRPASTLATSKKLDNMYKMRQEGSGSPFTQPPANTIATKALQKSMGHSASIDEGRCQDDGSILPYPYLGGRGGELEVVLLCLAVAAVVFTSPRM</sequence>
<evidence type="ECO:0000256" key="11">
    <source>
        <dbReference type="ARBA" id="ARBA00023136"/>
    </source>
</evidence>
<dbReference type="InterPro" id="IPR018422">
    <property type="entry name" value="Cation/H_exchanger_CPA1"/>
</dbReference>
<evidence type="ECO:0000259" key="23">
    <source>
        <dbReference type="Pfam" id="PF00520"/>
    </source>
</evidence>
<dbReference type="GO" id="GO:0051453">
    <property type="term" value="P:regulation of intracellular pH"/>
    <property type="evidence" value="ECO:0007669"/>
    <property type="project" value="TreeGrafter"/>
</dbReference>
<dbReference type="KEGG" id="emc:129323476"/>
<keyword evidence="10" id="KW-0969">Cilium</keyword>
<evidence type="ECO:0000256" key="4">
    <source>
        <dbReference type="ARBA" id="ARBA00022475"/>
    </source>
</evidence>